<feature type="compositionally biased region" description="Low complexity" evidence="17">
    <location>
        <begin position="1307"/>
        <end position="1323"/>
    </location>
</feature>
<dbReference type="GO" id="GO:0010634">
    <property type="term" value="P:positive regulation of epithelial cell migration"/>
    <property type="evidence" value="ECO:0007669"/>
    <property type="project" value="TreeGrafter"/>
</dbReference>
<dbReference type="PROSITE" id="PS50001">
    <property type="entry name" value="SH2"/>
    <property type="match status" value="2"/>
</dbReference>
<proteinExistence type="predicted"/>
<dbReference type="GO" id="GO:0048015">
    <property type="term" value="P:phosphatidylinositol-mediated signaling"/>
    <property type="evidence" value="ECO:0007669"/>
    <property type="project" value="TreeGrafter"/>
</dbReference>
<feature type="region of interest" description="Disordered" evidence="17">
    <location>
        <begin position="539"/>
        <end position="562"/>
    </location>
</feature>
<dbReference type="PRINTS" id="PR00390">
    <property type="entry name" value="PHPHLIPASEC"/>
</dbReference>
<feature type="domain" description="SH2" evidence="18">
    <location>
        <begin position="691"/>
        <end position="780"/>
    </location>
</feature>
<dbReference type="CDD" id="cd10341">
    <property type="entry name" value="SH2_N-SH2_PLC_gamma_like"/>
    <property type="match status" value="1"/>
</dbReference>
<evidence type="ECO:0000256" key="9">
    <source>
        <dbReference type="ARBA" id="ARBA00022999"/>
    </source>
</evidence>
<dbReference type="FunFam" id="3.30.505.10:FF:000011">
    <property type="entry name" value="1-phosphatidylinositol 4,5-bisphosphate phosphodiesterase gamma"/>
    <property type="match status" value="1"/>
</dbReference>
<feature type="region of interest" description="Disordered" evidence="17">
    <location>
        <begin position="1"/>
        <end position="38"/>
    </location>
</feature>
<dbReference type="PROSITE" id="PS50007">
    <property type="entry name" value="PIPLC_X_DOMAIN"/>
    <property type="match status" value="1"/>
</dbReference>
<evidence type="ECO:0000256" key="13">
    <source>
        <dbReference type="PROSITE-ProRule" id="PRU00191"/>
    </source>
</evidence>
<dbReference type="GO" id="GO:0009395">
    <property type="term" value="P:phospholipid catabolic process"/>
    <property type="evidence" value="ECO:0007669"/>
    <property type="project" value="InterPro"/>
</dbReference>
<dbReference type="InterPro" id="IPR017946">
    <property type="entry name" value="PLC-like_Pdiesterase_TIM-brl"/>
</dbReference>
<evidence type="ECO:0000256" key="4">
    <source>
        <dbReference type="ARBA" id="ARBA00022553"/>
    </source>
</evidence>
<protein>
    <recommendedName>
        <fullName evidence="2 15">Phosphoinositide phospholipase C</fullName>
        <ecNumber evidence="2 15">3.1.4.11</ecNumber>
    </recommendedName>
</protein>
<evidence type="ECO:0000256" key="12">
    <source>
        <dbReference type="ARBA" id="ARBA00023674"/>
    </source>
</evidence>
<feature type="domain" description="PH" evidence="20">
    <location>
        <begin position="48"/>
        <end position="160"/>
    </location>
</feature>
<feature type="compositionally biased region" description="Acidic residues" evidence="17">
    <location>
        <begin position="547"/>
        <end position="562"/>
    </location>
</feature>
<dbReference type="InterPro" id="IPR035023">
    <property type="entry name" value="PLC-gamma_C-SH2"/>
</dbReference>
<dbReference type="InterPro" id="IPR011992">
    <property type="entry name" value="EF-hand-dom_pair"/>
</dbReference>
<dbReference type="RefSeq" id="XP_019629358.1">
    <property type="nucleotide sequence ID" value="XM_019773799.1"/>
</dbReference>
<dbReference type="CDD" id="cd16201">
    <property type="entry name" value="EFh_PI-PLCgamma"/>
    <property type="match status" value="1"/>
</dbReference>
<dbReference type="SMART" id="SM00326">
    <property type="entry name" value="SH3"/>
    <property type="match status" value="1"/>
</dbReference>
<keyword evidence="23" id="KW-1185">Reference proteome</keyword>
<dbReference type="InterPro" id="IPR057061">
    <property type="entry name" value="PLCG_EF-hand_2"/>
</dbReference>
<dbReference type="SMART" id="SM00148">
    <property type="entry name" value="PLCXc"/>
    <property type="match status" value="1"/>
</dbReference>
<dbReference type="Gene3D" id="1.10.238.10">
    <property type="entry name" value="EF-hand"/>
    <property type="match status" value="2"/>
</dbReference>
<feature type="region of interest" description="Disordered" evidence="17">
    <location>
        <begin position="479"/>
        <end position="502"/>
    </location>
</feature>
<dbReference type="FunFam" id="3.20.20.190:FF:000039">
    <property type="entry name" value="Phosphoinositide phospholipase C"/>
    <property type="match status" value="1"/>
</dbReference>
<evidence type="ECO:0000256" key="17">
    <source>
        <dbReference type="SAM" id="MobiDB-lite"/>
    </source>
</evidence>
<dbReference type="Gene3D" id="3.20.20.190">
    <property type="entry name" value="Phosphatidylinositol (PI) phosphodiesterase"/>
    <property type="match status" value="2"/>
</dbReference>
<feature type="domain" description="PI-PLC Y-box" evidence="22">
    <location>
        <begin position="966"/>
        <end position="1079"/>
    </location>
</feature>
<evidence type="ECO:0000259" key="20">
    <source>
        <dbReference type="PROSITE" id="PS50003"/>
    </source>
</evidence>
<dbReference type="Proteomes" id="UP000515135">
    <property type="component" value="Unplaced"/>
</dbReference>
<dbReference type="SUPFAM" id="SSF47473">
    <property type="entry name" value="EF-hand"/>
    <property type="match status" value="1"/>
</dbReference>
<keyword evidence="9 13" id="KW-0727">SH2 domain</keyword>
<evidence type="ECO:0000256" key="3">
    <source>
        <dbReference type="ARBA" id="ARBA00022443"/>
    </source>
</evidence>
<comment type="cofactor">
    <cofactor evidence="1">
        <name>Ca(2+)</name>
        <dbReference type="ChEBI" id="CHEBI:29108"/>
    </cofactor>
</comment>
<dbReference type="FunFam" id="2.30.30.40:FF:000119">
    <property type="entry name" value="1-phosphatidylinositol 4,5-bisphosphate phosphodiesterase gamma"/>
    <property type="match status" value="1"/>
</dbReference>
<accession>A0A6P4YYK9</accession>
<evidence type="ECO:0000256" key="6">
    <source>
        <dbReference type="ARBA" id="ARBA00022801"/>
    </source>
</evidence>
<feature type="coiled-coil region" evidence="16">
    <location>
        <begin position="1262"/>
        <end position="1289"/>
    </location>
</feature>
<evidence type="ECO:0000256" key="2">
    <source>
        <dbReference type="ARBA" id="ARBA00012368"/>
    </source>
</evidence>
<dbReference type="Gene3D" id="3.30.505.10">
    <property type="entry name" value="SH2 domain"/>
    <property type="match status" value="2"/>
</dbReference>
<dbReference type="CDD" id="cd09932">
    <property type="entry name" value="SH2_C-SH2_PLC_gamma_like"/>
    <property type="match status" value="1"/>
</dbReference>
<sequence>MSHSGSLYTGGSSLSMEGPSGDGTMGEEGATASPEQELTGQELNKILKTLELGTVLTKFFHKRKPENRTFQVKLETRQIVWSRALGRVEGSVDLREVKEIRSSKQSRDFERFVDEAKKFKESQCFVICYGTDFRMKFLSLVAISPEEQSLWVRGIRYLIDDTRKSPWPLQAERWLRKEFYDMDRNRSNTVTLKDIMAFLPKVNQKVSNKKELKEEFQKVDTVNKSEISFEQFKPLYYNLIHRREIEDKVSGCVSDSGTVTMAAFQKFVSEEQRAASEGTALNPFQLEEYVKRYLDDPLRQAVEPYFTAQEFLEYLFSRENSIFNEAKEKEVHMNMDLPFSNYWIASSHNTYLTGDQFSSDSSVESYVQVLRKGCRCVELDCWDGPDGIPVIYHGHTLTSKIKFLDVIRAVRDHAFDVSEYAVILSIENHCNIAQQRTMATLLKETFGEMLLTQPVDLTAMELPSPNQLKRKIIIKHKKLPDGSDDTRTSASNSLEEDEGREGDLSNALKNGILLLEDRVDRTWSAHFFNLTSRQLSYTEEQERRVVEDDDEEDEEEDEDQIPEDIPIQELHFSEPWFYGKVPGGRKAADKMLREYVRTKSAPDGCFLVRDSDTFVGDFSLTFWKSGRPNHCRIRSKQDQGKPTFYLIDNMPFDSLYSMVTYYRQYPLKANEFELVLTDPVEPPHSHEGKDWYNHPLSRAQAEEMLKRVRKDGAFLVRKSETDSESYAISFRAEGKIKHCRIKQDGRLYVIGTAQFESLIKLVNYYKENALYRRMKLRYAVNEEVVKNVGQEPEEEAIYSGPDIYMEPNLFMSNVKVQALYDYRAQRDDELSFCKHAIIYNVLKQDGGWWRGMYGGVREHKWFPSNYVEEMDQKQNSIEENPLGSLQQGVIDIQSCTVDLLQGGKGDQRWVFRIITPMNERPLEIAARSEEEMHEWVDTIRDAARMAVVQAVEDKDLERRKRIARELSDLVVYCRSVSYEEGRRGQYYEMSSFPETKMEKMAVKGKAPMLLEYNHHQLSRIYPKGQRIDSSNYDPMPLWSVGCQLVALNYQTPDRPMQLNEAMFQQNGRSGYILQPDCMRDPVYDPFIRNTLRGVDPITVTLTIFGGRHLPKAGRGIASPFVEVEIIGAEYDNSKFKTETVNDNGLNPLWTKAECEFDVANPEIAFLRFVVQDEDMFGDPNFLGQATYPVKSLRRGFRSVPLNNGHNEEIEMASLLVYIDICNAREDDDEDIYNNIVTLRDKTQILFDKVNNIGRDHTSPEEQNKYMAELRHTEEELLKLNEQRRARRNKSRRGAIAGITNHRHMAARKTPSSASTSSLKSLRH</sequence>
<feature type="region of interest" description="Disordered" evidence="17">
    <location>
        <begin position="1302"/>
        <end position="1323"/>
    </location>
</feature>
<feature type="domain" description="C2" evidence="21">
    <location>
        <begin position="1081"/>
        <end position="1203"/>
    </location>
</feature>
<dbReference type="SMART" id="SM00233">
    <property type="entry name" value="PH"/>
    <property type="match status" value="2"/>
</dbReference>
<keyword evidence="11" id="KW-0807">Transducer</keyword>
<evidence type="ECO:0000256" key="14">
    <source>
        <dbReference type="PROSITE-ProRule" id="PRU00192"/>
    </source>
</evidence>
<dbReference type="InterPro" id="IPR000909">
    <property type="entry name" value="PLipase_C_PInositol-sp_X_dom"/>
</dbReference>
<feature type="domain" description="PH" evidence="20">
    <location>
        <begin position="887"/>
        <end position="944"/>
    </location>
</feature>
<evidence type="ECO:0000256" key="10">
    <source>
        <dbReference type="ARBA" id="ARBA00023098"/>
    </source>
</evidence>
<dbReference type="InterPro" id="IPR001452">
    <property type="entry name" value="SH3_domain"/>
</dbReference>
<dbReference type="PROSITE" id="PS50003">
    <property type="entry name" value="PH_DOMAIN"/>
    <property type="match status" value="2"/>
</dbReference>
<feature type="domain" description="SH3" evidence="19">
    <location>
        <begin position="811"/>
        <end position="872"/>
    </location>
</feature>
<evidence type="ECO:0000256" key="11">
    <source>
        <dbReference type="ARBA" id="ARBA00023224"/>
    </source>
</evidence>
<dbReference type="PANTHER" id="PTHR10336:SF159">
    <property type="entry name" value="1-PHOSPHATIDYLINOSITOL 4,5-BISPHOSPHATE PHOSPHODIESTERASE GAMMA"/>
    <property type="match status" value="1"/>
</dbReference>
<feature type="compositionally biased region" description="Low complexity" evidence="17">
    <location>
        <begin position="1"/>
        <end position="15"/>
    </location>
</feature>
<dbReference type="CDD" id="cd11825">
    <property type="entry name" value="SH3_PLCgamma"/>
    <property type="match status" value="1"/>
</dbReference>
<keyword evidence="3 14" id="KW-0728">SH3 domain</keyword>
<comment type="catalytic activity">
    <reaction evidence="12">
        <text>a 1,2-diacyl-sn-glycero-3-phospho-(1D-myo-inositol-4,5-bisphosphate) + H2O = 1D-myo-inositol 1,4,5-trisphosphate + a 1,2-diacyl-sn-glycerol + H(+)</text>
        <dbReference type="Rhea" id="RHEA:33179"/>
        <dbReference type="ChEBI" id="CHEBI:15377"/>
        <dbReference type="ChEBI" id="CHEBI:15378"/>
        <dbReference type="ChEBI" id="CHEBI:17815"/>
        <dbReference type="ChEBI" id="CHEBI:58456"/>
        <dbReference type="ChEBI" id="CHEBI:203600"/>
        <dbReference type="EC" id="3.1.4.11"/>
    </reaction>
    <physiologicalReaction direction="left-to-right" evidence="12">
        <dbReference type="Rhea" id="RHEA:33180"/>
    </physiologicalReaction>
</comment>
<dbReference type="Pfam" id="PF00018">
    <property type="entry name" value="SH3_1"/>
    <property type="match status" value="1"/>
</dbReference>
<dbReference type="Gene3D" id="2.30.30.40">
    <property type="entry name" value="SH3 Domains"/>
    <property type="match status" value="1"/>
</dbReference>
<dbReference type="InterPro" id="IPR016279">
    <property type="entry name" value="PLC-gamma"/>
</dbReference>
<evidence type="ECO:0000256" key="16">
    <source>
        <dbReference type="SAM" id="Coils"/>
    </source>
</evidence>
<dbReference type="PIRSF" id="PIRSF000952">
    <property type="entry name" value="PLC-gamma"/>
    <property type="match status" value="1"/>
</dbReference>
<dbReference type="GO" id="GO:0004435">
    <property type="term" value="F:phosphatidylinositol-4,5-bisphosphate phospholipase C activity"/>
    <property type="evidence" value="ECO:0007669"/>
    <property type="project" value="UniProtKB-EC"/>
</dbReference>
<dbReference type="FunFam" id="2.30.29.30:FF:000025">
    <property type="entry name" value="Phosphoinositide phospholipase C"/>
    <property type="match status" value="1"/>
</dbReference>
<dbReference type="InterPro" id="IPR001711">
    <property type="entry name" value="PLipase_C_Pinositol-sp_Y"/>
</dbReference>
<dbReference type="InterPro" id="IPR011993">
    <property type="entry name" value="PH-like_dom_sf"/>
</dbReference>
<keyword evidence="16" id="KW-0175">Coiled coil</keyword>
<dbReference type="InterPro" id="IPR000980">
    <property type="entry name" value="SH2"/>
</dbReference>
<dbReference type="SUPFAM" id="SSF50044">
    <property type="entry name" value="SH3-domain"/>
    <property type="match status" value="1"/>
</dbReference>
<keyword evidence="7" id="KW-0106">Calcium</keyword>
<evidence type="ECO:0000256" key="8">
    <source>
        <dbReference type="ARBA" id="ARBA00022963"/>
    </source>
</evidence>
<dbReference type="CDD" id="cd13362">
    <property type="entry name" value="PH_PLC_gamma"/>
    <property type="match status" value="1"/>
</dbReference>
<dbReference type="PROSITE" id="PS00018">
    <property type="entry name" value="EF_HAND_1"/>
    <property type="match status" value="1"/>
</dbReference>
<reference evidence="24" key="1">
    <citation type="submission" date="2025-08" db="UniProtKB">
        <authorList>
            <consortium name="RefSeq"/>
        </authorList>
    </citation>
    <scope>IDENTIFICATION</scope>
    <source>
        <tissue evidence="24">Gonad</tissue>
    </source>
</reference>
<evidence type="ECO:0000256" key="1">
    <source>
        <dbReference type="ARBA" id="ARBA00001913"/>
    </source>
</evidence>
<dbReference type="Gene3D" id="2.30.29.30">
    <property type="entry name" value="Pleckstrin-homology domain (PH domain)/Phosphotyrosine-binding domain (PTB)"/>
    <property type="match status" value="1"/>
</dbReference>
<keyword evidence="5" id="KW-0677">Repeat</keyword>
<feature type="domain" description="SH2" evidence="18">
    <location>
        <begin position="576"/>
        <end position="680"/>
    </location>
</feature>
<dbReference type="PROSITE" id="PS50002">
    <property type="entry name" value="SH3"/>
    <property type="match status" value="1"/>
</dbReference>
<keyword evidence="10 15" id="KW-0443">Lipid metabolism</keyword>
<dbReference type="InterPro" id="IPR000008">
    <property type="entry name" value="C2_dom"/>
</dbReference>
<dbReference type="FunFam" id="3.30.505.10:FF:000009">
    <property type="entry name" value="1-phosphatidylinositol 4,5-bisphosphate phosphodiesterase gamma"/>
    <property type="match status" value="1"/>
</dbReference>
<dbReference type="EC" id="3.1.4.11" evidence="2 15"/>
<dbReference type="SUPFAM" id="SSF50729">
    <property type="entry name" value="PH domain-like"/>
    <property type="match status" value="1"/>
</dbReference>
<dbReference type="Pfam" id="PF00017">
    <property type="entry name" value="SH2"/>
    <property type="match status" value="2"/>
</dbReference>
<dbReference type="InterPro" id="IPR036028">
    <property type="entry name" value="SH3-like_dom_sf"/>
</dbReference>
<dbReference type="GeneID" id="109473767"/>
<dbReference type="GO" id="GO:0051209">
    <property type="term" value="P:release of sequestered calcium ion into cytosol"/>
    <property type="evidence" value="ECO:0007669"/>
    <property type="project" value="TreeGrafter"/>
</dbReference>
<dbReference type="SMART" id="SM00239">
    <property type="entry name" value="C2"/>
    <property type="match status" value="1"/>
</dbReference>
<keyword evidence="8 15" id="KW-0442">Lipid degradation</keyword>
<dbReference type="SMART" id="SM00252">
    <property type="entry name" value="SH2"/>
    <property type="match status" value="2"/>
</dbReference>
<name>A0A6P4YYK9_BRABE</name>
<dbReference type="InterPro" id="IPR001192">
    <property type="entry name" value="PI-PLC_fam"/>
</dbReference>
<dbReference type="GO" id="GO:0032587">
    <property type="term" value="C:ruffle membrane"/>
    <property type="evidence" value="ECO:0007669"/>
    <property type="project" value="TreeGrafter"/>
</dbReference>
<dbReference type="PROSITE" id="PS50008">
    <property type="entry name" value="PIPLC_Y_DOMAIN"/>
    <property type="match status" value="1"/>
</dbReference>
<dbReference type="InterPro" id="IPR001849">
    <property type="entry name" value="PH_domain"/>
</dbReference>
<dbReference type="CDD" id="cd00275">
    <property type="entry name" value="C2_PLC_like"/>
    <property type="match status" value="1"/>
</dbReference>
<dbReference type="InterPro" id="IPR056586">
    <property type="entry name" value="EF-hand_PLCG1"/>
</dbReference>
<dbReference type="OrthoDB" id="269822at2759"/>
<dbReference type="FunFam" id="3.20.20.190:FF:000007">
    <property type="entry name" value="1-phosphatidylinositol 4,5-bisphosphate phosphodiesterase gamma"/>
    <property type="match status" value="1"/>
</dbReference>
<dbReference type="SUPFAM" id="SSF49562">
    <property type="entry name" value="C2 domain (Calcium/lipid-binding domain, CaLB)"/>
    <property type="match status" value="1"/>
</dbReference>
<dbReference type="InterPro" id="IPR035892">
    <property type="entry name" value="C2_domain_sf"/>
</dbReference>
<dbReference type="Pfam" id="PF00169">
    <property type="entry name" value="PH"/>
    <property type="match status" value="1"/>
</dbReference>
<dbReference type="KEGG" id="bbel:109473767"/>
<dbReference type="SMART" id="SM00149">
    <property type="entry name" value="PLCYc"/>
    <property type="match status" value="1"/>
</dbReference>
<keyword evidence="4" id="KW-0597">Phosphoprotein</keyword>
<evidence type="ECO:0000313" key="24">
    <source>
        <dbReference type="RefSeq" id="XP_019629358.1"/>
    </source>
</evidence>
<dbReference type="PANTHER" id="PTHR10336">
    <property type="entry name" value="PHOSPHOINOSITIDE-SPECIFIC PHOSPHOLIPASE C FAMILY PROTEIN"/>
    <property type="match status" value="1"/>
</dbReference>
<dbReference type="Pfam" id="PF00387">
    <property type="entry name" value="PI-PLC-Y"/>
    <property type="match status" value="1"/>
</dbReference>
<evidence type="ECO:0000313" key="23">
    <source>
        <dbReference type="Proteomes" id="UP000515135"/>
    </source>
</evidence>
<evidence type="ECO:0000256" key="15">
    <source>
        <dbReference type="RuleBase" id="RU361133"/>
    </source>
</evidence>
<evidence type="ECO:0000256" key="7">
    <source>
        <dbReference type="ARBA" id="ARBA00022837"/>
    </source>
</evidence>
<dbReference type="SUPFAM" id="SSF55550">
    <property type="entry name" value="SH2 domain"/>
    <property type="match status" value="2"/>
</dbReference>
<dbReference type="InterPro" id="IPR035024">
    <property type="entry name" value="PLC-gamma_N-SH2"/>
</dbReference>
<dbReference type="PRINTS" id="PR00401">
    <property type="entry name" value="SH2DOMAIN"/>
</dbReference>
<dbReference type="PROSITE" id="PS50004">
    <property type="entry name" value="C2"/>
    <property type="match status" value="1"/>
</dbReference>
<keyword evidence="6 15" id="KW-0378">Hydrolase</keyword>
<evidence type="ECO:0000259" key="21">
    <source>
        <dbReference type="PROSITE" id="PS50004"/>
    </source>
</evidence>
<dbReference type="Pfam" id="PF23329">
    <property type="entry name" value="EF_HAND_1_PLCG"/>
    <property type="match status" value="1"/>
</dbReference>
<dbReference type="Pfam" id="PF00168">
    <property type="entry name" value="C2"/>
    <property type="match status" value="1"/>
</dbReference>
<organism evidence="23 24">
    <name type="scientific">Branchiostoma belcheri</name>
    <name type="common">Amphioxus</name>
    <dbReference type="NCBI Taxonomy" id="7741"/>
    <lineage>
        <taxon>Eukaryota</taxon>
        <taxon>Metazoa</taxon>
        <taxon>Chordata</taxon>
        <taxon>Cephalochordata</taxon>
        <taxon>Leptocardii</taxon>
        <taxon>Amphioxiformes</taxon>
        <taxon>Branchiostomatidae</taxon>
        <taxon>Branchiostoma</taxon>
    </lineage>
</organism>
<evidence type="ECO:0000259" key="22">
    <source>
        <dbReference type="PROSITE" id="PS50008"/>
    </source>
</evidence>
<dbReference type="Pfam" id="PF00388">
    <property type="entry name" value="PI-PLC-X"/>
    <property type="match status" value="1"/>
</dbReference>
<dbReference type="Pfam" id="PF23583">
    <property type="entry name" value="EF_HAND_2_PLCG"/>
    <property type="match status" value="1"/>
</dbReference>
<dbReference type="InterPro" id="IPR018247">
    <property type="entry name" value="EF_Hand_1_Ca_BS"/>
</dbReference>
<gene>
    <name evidence="24" type="primary">LOC109473767</name>
</gene>
<dbReference type="InterPro" id="IPR036860">
    <property type="entry name" value="SH2_dom_sf"/>
</dbReference>
<dbReference type="Gene3D" id="2.60.40.150">
    <property type="entry name" value="C2 domain"/>
    <property type="match status" value="1"/>
</dbReference>
<evidence type="ECO:0000259" key="18">
    <source>
        <dbReference type="PROSITE" id="PS50001"/>
    </source>
</evidence>
<dbReference type="SUPFAM" id="SSF51695">
    <property type="entry name" value="PLC-like phosphodiesterases"/>
    <property type="match status" value="1"/>
</dbReference>
<evidence type="ECO:0000259" key="19">
    <source>
        <dbReference type="PROSITE" id="PS50002"/>
    </source>
</evidence>
<evidence type="ECO:0000256" key="5">
    <source>
        <dbReference type="ARBA" id="ARBA00022737"/>
    </source>
</evidence>
<dbReference type="GO" id="GO:0046488">
    <property type="term" value="P:phosphatidylinositol metabolic process"/>
    <property type="evidence" value="ECO:0007669"/>
    <property type="project" value="TreeGrafter"/>
</dbReference>